<sequence>MSKRQHETGKSHEVAKMWPDTPFEKQLKTALKKINARGDVLAGNFASSKKFLVENVYEEIKREERHLSDHGPRHIVNVLENIGTLLGKEYGGFSPEEMYCLGMITLFHDVGNMYGRKEHQDKIKQIYTRARAGANEDKSERVMVLMAAKAHTGEASDGSKDTLKDLDNRYYFQGSIVRLQEIAAILRMADELAEGPQRTSRLVLETHGYDESSRIYHRYATCVHVSIDRERGLFALDYHFAVDPNAGDIESALADIKELIEFSYKRLLKLDQERSYTKFYCPALSPFKASSATYRFWIGDDECGTRLPALYVDDKVVPGVNARSVPQINPLYEPATIIEQLRGSIQQRNGGVA</sequence>
<dbReference type="SUPFAM" id="SSF109604">
    <property type="entry name" value="HD-domain/PDEase-like"/>
    <property type="match status" value="1"/>
</dbReference>
<evidence type="ECO:0000259" key="1">
    <source>
        <dbReference type="Pfam" id="PF24391"/>
    </source>
</evidence>
<dbReference type="Proteomes" id="UP000245802">
    <property type="component" value="Chromosome"/>
</dbReference>
<keyword evidence="3" id="KW-1185">Reference proteome</keyword>
<dbReference type="KEGG" id="gog:C1280_26315"/>
<dbReference type="Pfam" id="PF24391">
    <property type="entry name" value="HD-CE"/>
    <property type="match status" value="1"/>
</dbReference>
<evidence type="ECO:0000313" key="2">
    <source>
        <dbReference type="EMBL" id="AWM40171.1"/>
    </source>
</evidence>
<gene>
    <name evidence="2" type="ORF">C1280_26315</name>
</gene>
<evidence type="ECO:0000313" key="3">
    <source>
        <dbReference type="Proteomes" id="UP000245802"/>
    </source>
</evidence>
<dbReference type="EMBL" id="CP025958">
    <property type="protein sequence ID" value="AWM40171.1"/>
    <property type="molecule type" value="Genomic_DNA"/>
</dbReference>
<proteinExistence type="predicted"/>
<dbReference type="RefSeq" id="WP_010034213.1">
    <property type="nucleotide sequence ID" value="NZ_CP025958.1"/>
</dbReference>
<feature type="domain" description="HD-CE" evidence="1">
    <location>
        <begin position="65"/>
        <end position="248"/>
    </location>
</feature>
<name>A0A2Z3H5K8_9BACT</name>
<dbReference type="OrthoDB" id="791155at2"/>
<organism evidence="2 3">
    <name type="scientific">Gemmata obscuriglobus</name>
    <dbReference type="NCBI Taxonomy" id="114"/>
    <lineage>
        <taxon>Bacteria</taxon>
        <taxon>Pseudomonadati</taxon>
        <taxon>Planctomycetota</taxon>
        <taxon>Planctomycetia</taxon>
        <taxon>Gemmatales</taxon>
        <taxon>Gemmataceae</taxon>
        <taxon>Gemmata</taxon>
    </lineage>
</organism>
<protein>
    <recommendedName>
        <fullName evidence="1">HD-CE domain-containing protein</fullName>
    </recommendedName>
</protein>
<accession>A0A2Z3H5K8</accession>
<dbReference type="Gene3D" id="1.10.3210.10">
    <property type="entry name" value="Hypothetical protein af1432"/>
    <property type="match status" value="1"/>
</dbReference>
<dbReference type="InterPro" id="IPR056471">
    <property type="entry name" value="HD-CE"/>
</dbReference>
<reference evidence="2 3" key="1">
    <citation type="submission" date="2018-01" db="EMBL/GenBank/DDBJ databases">
        <title>G. obscuriglobus.</title>
        <authorList>
            <person name="Franke J."/>
            <person name="Blomberg W."/>
            <person name="Selmecki A."/>
        </authorList>
    </citation>
    <scope>NUCLEOTIDE SEQUENCE [LARGE SCALE GENOMIC DNA]</scope>
    <source>
        <strain evidence="2 3">DSM 5831</strain>
    </source>
</reference>
<dbReference type="AlphaFoldDB" id="A0A2Z3H5K8"/>